<dbReference type="InterPro" id="IPR002083">
    <property type="entry name" value="MATH/TRAF_dom"/>
</dbReference>
<dbReference type="InterPro" id="IPR000210">
    <property type="entry name" value="BTB/POZ_dom"/>
</dbReference>
<evidence type="ECO:0000313" key="7">
    <source>
        <dbReference type="EMBL" id="KAH9383391.1"/>
    </source>
</evidence>
<evidence type="ECO:0000313" key="8">
    <source>
        <dbReference type="Proteomes" id="UP000821853"/>
    </source>
</evidence>
<comment type="pathway">
    <text evidence="2">Protein modification; protein ubiquitination.</text>
</comment>
<dbReference type="InterPro" id="IPR056423">
    <property type="entry name" value="BACK_BPM_SPOP"/>
</dbReference>
<comment type="similarity">
    <text evidence="3">Belongs to the Tdpoz family.</text>
</comment>
<evidence type="ECO:0000256" key="5">
    <source>
        <dbReference type="ARBA" id="ARBA00023242"/>
    </source>
</evidence>
<dbReference type="Pfam" id="PF24570">
    <property type="entry name" value="BACK_BPM_SPOP"/>
    <property type="match status" value="1"/>
</dbReference>
<dbReference type="Pfam" id="PF22486">
    <property type="entry name" value="MATH_2"/>
    <property type="match status" value="1"/>
</dbReference>
<dbReference type="GO" id="GO:0030163">
    <property type="term" value="P:protein catabolic process"/>
    <property type="evidence" value="ECO:0007669"/>
    <property type="project" value="UniProtKB-ARBA"/>
</dbReference>
<dbReference type="AlphaFoldDB" id="A0A9J6GYA5"/>
<dbReference type="PANTHER" id="PTHR24413">
    <property type="entry name" value="SPECKLE-TYPE POZ PROTEIN"/>
    <property type="match status" value="1"/>
</dbReference>
<dbReference type="Gene3D" id="3.30.710.10">
    <property type="entry name" value="Potassium Channel Kv1.1, Chain A"/>
    <property type="match status" value="1"/>
</dbReference>
<gene>
    <name evidence="7" type="ORF">HPB48_024633</name>
</gene>
<dbReference type="InterPro" id="IPR008974">
    <property type="entry name" value="TRAF-like"/>
</dbReference>
<sequence length="399" mass="43492">MGRAKMFRIPKRITKAEHHCVRVSALQASNKANQAYKVPTAVVPGIGAAGMYPGNATGTSCAVADGASSSPLSGRSGLKSSLPSKLQVSTVKPVSVINLYKVVFVKFGKSSSSFRTLSHPVQCRDLALGIHALHLQTDGMDCEAIMLDEETGKKIESSTFSTAGPGNNKWRLNLYPNGSNEDSSDYVSLFLRLACSDKKDVIRFCEEISFVDSVNISSPNKVTAVNVPECQLSQDFGCLLPFRRFSDVVLRVRGKDIHAHKAIMAARSPVFAAMFEHEMKEKVQGRVKITDFSFGVSRQVIEFIYTDARRNSTRWLIKSSSQPKNVLCKKLSVGTAAEMLVLADMHNADQLKANTLRFIRANAAGVTETDGWKMVETENAHLVSEAFRALVVDNAAAGK</sequence>
<keyword evidence="5" id="KW-0539">Nucleus</keyword>
<dbReference type="InterPro" id="IPR011333">
    <property type="entry name" value="SKP1/BTB/POZ_sf"/>
</dbReference>
<organism evidence="7 8">
    <name type="scientific">Haemaphysalis longicornis</name>
    <name type="common">Bush tick</name>
    <dbReference type="NCBI Taxonomy" id="44386"/>
    <lineage>
        <taxon>Eukaryota</taxon>
        <taxon>Metazoa</taxon>
        <taxon>Ecdysozoa</taxon>
        <taxon>Arthropoda</taxon>
        <taxon>Chelicerata</taxon>
        <taxon>Arachnida</taxon>
        <taxon>Acari</taxon>
        <taxon>Parasitiformes</taxon>
        <taxon>Ixodida</taxon>
        <taxon>Ixodoidea</taxon>
        <taxon>Ixodidae</taxon>
        <taxon>Haemaphysalinae</taxon>
        <taxon>Haemaphysalis</taxon>
    </lineage>
</organism>
<reference evidence="7 8" key="1">
    <citation type="journal article" date="2020" name="Cell">
        <title>Large-Scale Comparative Analyses of Tick Genomes Elucidate Their Genetic Diversity and Vector Capacities.</title>
        <authorList>
            <consortium name="Tick Genome and Microbiome Consortium (TIGMIC)"/>
            <person name="Jia N."/>
            <person name="Wang J."/>
            <person name="Shi W."/>
            <person name="Du L."/>
            <person name="Sun Y."/>
            <person name="Zhan W."/>
            <person name="Jiang J.F."/>
            <person name="Wang Q."/>
            <person name="Zhang B."/>
            <person name="Ji P."/>
            <person name="Bell-Sakyi L."/>
            <person name="Cui X.M."/>
            <person name="Yuan T.T."/>
            <person name="Jiang B.G."/>
            <person name="Yang W.F."/>
            <person name="Lam T.T."/>
            <person name="Chang Q.C."/>
            <person name="Ding S.J."/>
            <person name="Wang X.J."/>
            <person name="Zhu J.G."/>
            <person name="Ruan X.D."/>
            <person name="Zhao L."/>
            <person name="Wei J.T."/>
            <person name="Ye R.Z."/>
            <person name="Que T.C."/>
            <person name="Du C.H."/>
            <person name="Zhou Y.H."/>
            <person name="Cheng J.X."/>
            <person name="Dai P.F."/>
            <person name="Guo W.B."/>
            <person name="Han X.H."/>
            <person name="Huang E.J."/>
            <person name="Li L.F."/>
            <person name="Wei W."/>
            <person name="Gao Y.C."/>
            <person name="Liu J.Z."/>
            <person name="Shao H.Z."/>
            <person name="Wang X."/>
            <person name="Wang C.C."/>
            <person name="Yang T.C."/>
            <person name="Huo Q.B."/>
            <person name="Li W."/>
            <person name="Chen H.Y."/>
            <person name="Chen S.E."/>
            <person name="Zhou L.G."/>
            <person name="Ni X.B."/>
            <person name="Tian J.H."/>
            <person name="Sheng Y."/>
            <person name="Liu T."/>
            <person name="Pan Y.S."/>
            <person name="Xia L.Y."/>
            <person name="Li J."/>
            <person name="Zhao F."/>
            <person name="Cao W.C."/>
        </authorList>
    </citation>
    <scope>NUCLEOTIDE SEQUENCE [LARGE SCALE GENOMIC DNA]</scope>
    <source>
        <tissue evidence="7">Larvae</tissue>
    </source>
</reference>
<dbReference type="SUPFAM" id="SSF49599">
    <property type="entry name" value="TRAF domain-like"/>
    <property type="match status" value="1"/>
</dbReference>
<dbReference type="SUPFAM" id="SSF54695">
    <property type="entry name" value="POZ domain"/>
    <property type="match status" value="1"/>
</dbReference>
<dbReference type="SMART" id="SM00225">
    <property type="entry name" value="BTB"/>
    <property type="match status" value="1"/>
</dbReference>
<protein>
    <recommendedName>
        <fullName evidence="6">BTB domain-containing protein</fullName>
    </recommendedName>
</protein>
<name>A0A9J6GYA5_HAELO</name>
<evidence type="ECO:0000256" key="3">
    <source>
        <dbReference type="ARBA" id="ARBA00010846"/>
    </source>
</evidence>
<dbReference type="Proteomes" id="UP000821853">
    <property type="component" value="Unassembled WGS sequence"/>
</dbReference>
<accession>A0A9J6GYA5</accession>
<evidence type="ECO:0000256" key="1">
    <source>
        <dbReference type="ARBA" id="ARBA00004123"/>
    </source>
</evidence>
<evidence type="ECO:0000256" key="4">
    <source>
        <dbReference type="ARBA" id="ARBA00022786"/>
    </source>
</evidence>
<keyword evidence="8" id="KW-1185">Reference proteome</keyword>
<dbReference type="Gene3D" id="2.60.210.10">
    <property type="entry name" value="Apoptosis, Tumor Necrosis Factor Receptor Associated Protein 2, Chain A"/>
    <property type="match status" value="1"/>
</dbReference>
<dbReference type="EMBL" id="JABSTR010001085">
    <property type="protein sequence ID" value="KAH9383391.1"/>
    <property type="molecule type" value="Genomic_DNA"/>
</dbReference>
<dbReference type="VEuPathDB" id="VectorBase:HLOH_061875"/>
<dbReference type="OrthoDB" id="6418792at2759"/>
<comment type="caution">
    <text evidence="7">The sequence shown here is derived from an EMBL/GenBank/DDBJ whole genome shotgun (WGS) entry which is preliminary data.</text>
</comment>
<comment type="subcellular location">
    <subcellularLocation>
        <location evidence="1">Nucleus</location>
    </subcellularLocation>
</comment>
<dbReference type="GO" id="GO:0005634">
    <property type="term" value="C:nucleus"/>
    <property type="evidence" value="ECO:0007669"/>
    <property type="project" value="UniProtKB-SubCell"/>
</dbReference>
<evidence type="ECO:0000256" key="2">
    <source>
        <dbReference type="ARBA" id="ARBA00004906"/>
    </source>
</evidence>
<feature type="domain" description="BTB" evidence="6">
    <location>
        <begin position="246"/>
        <end position="307"/>
    </location>
</feature>
<evidence type="ECO:0000259" key="6">
    <source>
        <dbReference type="PROSITE" id="PS50097"/>
    </source>
</evidence>
<keyword evidence="4" id="KW-0833">Ubl conjugation pathway</keyword>
<dbReference type="Pfam" id="PF00651">
    <property type="entry name" value="BTB"/>
    <property type="match status" value="1"/>
</dbReference>
<dbReference type="PROSITE" id="PS50097">
    <property type="entry name" value="BTB"/>
    <property type="match status" value="1"/>
</dbReference>
<proteinExistence type="inferred from homology"/>